<feature type="transmembrane region" description="Helical" evidence="1">
    <location>
        <begin position="39"/>
        <end position="63"/>
    </location>
</feature>
<comment type="caution">
    <text evidence="3">The sequence shown here is derived from an EMBL/GenBank/DDBJ whole genome shotgun (WGS) entry which is preliminary data.</text>
</comment>
<accession>A0A9X2KRU7</accession>
<dbReference type="EMBL" id="JAMLDY010000025">
    <property type="protein sequence ID" value="MCP3736375.1"/>
    <property type="molecule type" value="Genomic_DNA"/>
</dbReference>
<sequence length="188" mass="20406">MSIESLIADYGLVAIFLGAGIEGETMVLAGGLFAHEGMLSLPGAAIAAAAGSFVADQGFFAAGRRFRNHRWVRRAQGKPAFARALETLERRPIGFIFAFRFLYGLRTVSPIAIGTSDVPTRTFLWINAVAAAVWGVLFTGLGYVFGTGVAELLGRYRPHGRQWLWVAGAAVVLGLAFGAFRWWRRRDG</sequence>
<dbReference type="Pfam" id="PF09335">
    <property type="entry name" value="VTT_dom"/>
    <property type="match status" value="1"/>
</dbReference>
<feature type="transmembrane region" description="Helical" evidence="1">
    <location>
        <begin position="12"/>
        <end position="33"/>
    </location>
</feature>
<dbReference type="InterPro" id="IPR032816">
    <property type="entry name" value="VTT_dom"/>
</dbReference>
<dbReference type="AlphaFoldDB" id="A0A9X2KRU7"/>
<dbReference type="PANTHER" id="PTHR42709">
    <property type="entry name" value="ALKALINE PHOSPHATASE LIKE PROTEIN"/>
    <property type="match status" value="1"/>
</dbReference>
<dbReference type="RefSeq" id="WP_254290392.1">
    <property type="nucleotide sequence ID" value="NZ_JAMLDY010000025.1"/>
</dbReference>
<feature type="domain" description="VTT" evidence="2">
    <location>
        <begin position="23"/>
        <end position="143"/>
    </location>
</feature>
<keyword evidence="1" id="KW-0812">Transmembrane</keyword>
<feature type="transmembrane region" description="Helical" evidence="1">
    <location>
        <begin position="162"/>
        <end position="183"/>
    </location>
</feature>
<keyword evidence="1" id="KW-1133">Transmembrane helix</keyword>
<keyword evidence="4" id="KW-1185">Reference proteome</keyword>
<gene>
    <name evidence="3" type="ORF">M9979_16025</name>
</gene>
<feature type="transmembrane region" description="Helical" evidence="1">
    <location>
        <begin position="125"/>
        <end position="150"/>
    </location>
</feature>
<dbReference type="GO" id="GO:0005886">
    <property type="term" value="C:plasma membrane"/>
    <property type="evidence" value="ECO:0007669"/>
    <property type="project" value="TreeGrafter"/>
</dbReference>
<evidence type="ECO:0000313" key="4">
    <source>
        <dbReference type="Proteomes" id="UP001139486"/>
    </source>
</evidence>
<name>A0A9X2KRU7_9SPHN</name>
<dbReference type="InterPro" id="IPR051311">
    <property type="entry name" value="DedA_domain"/>
</dbReference>
<reference evidence="3" key="1">
    <citation type="submission" date="2022-05" db="EMBL/GenBank/DDBJ databases">
        <title>Sphingomonas sp. strain RP10 Genome sequencing and assembly.</title>
        <authorList>
            <person name="Kim I."/>
        </authorList>
    </citation>
    <scope>NUCLEOTIDE SEQUENCE</scope>
    <source>
        <strain evidence="3">RP10</strain>
    </source>
</reference>
<protein>
    <submittedName>
        <fullName evidence="3">DedA family protein</fullName>
    </submittedName>
</protein>
<dbReference type="Proteomes" id="UP001139486">
    <property type="component" value="Unassembled WGS sequence"/>
</dbReference>
<proteinExistence type="predicted"/>
<evidence type="ECO:0000259" key="2">
    <source>
        <dbReference type="Pfam" id="PF09335"/>
    </source>
</evidence>
<organism evidence="3 4">
    <name type="scientific">Sphingomonas liriopis</name>
    <dbReference type="NCBI Taxonomy" id="2949094"/>
    <lineage>
        <taxon>Bacteria</taxon>
        <taxon>Pseudomonadati</taxon>
        <taxon>Pseudomonadota</taxon>
        <taxon>Alphaproteobacteria</taxon>
        <taxon>Sphingomonadales</taxon>
        <taxon>Sphingomonadaceae</taxon>
        <taxon>Sphingomonas</taxon>
    </lineage>
</organism>
<evidence type="ECO:0000256" key="1">
    <source>
        <dbReference type="SAM" id="Phobius"/>
    </source>
</evidence>
<dbReference type="PANTHER" id="PTHR42709:SF2">
    <property type="entry name" value="INNER MEMBRANE PROTEIN YOHD"/>
    <property type="match status" value="1"/>
</dbReference>
<evidence type="ECO:0000313" key="3">
    <source>
        <dbReference type="EMBL" id="MCP3736375.1"/>
    </source>
</evidence>
<keyword evidence="1" id="KW-0472">Membrane</keyword>